<dbReference type="InterPro" id="IPR013740">
    <property type="entry name" value="Redoxin"/>
</dbReference>
<gene>
    <name evidence="7" type="ORF">FNV44_03910</name>
</gene>
<proteinExistence type="predicted"/>
<dbReference type="GO" id="GO:0008379">
    <property type="term" value="F:thioredoxin peroxidase activity"/>
    <property type="evidence" value="ECO:0007669"/>
    <property type="project" value="InterPro"/>
</dbReference>
<dbReference type="InterPro" id="IPR036249">
    <property type="entry name" value="Thioredoxin-like_sf"/>
</dbReference>
<protein>
    <submittedName>
        <fullName evidence="7">Thiol peroxidase</fullName>
        <ecNumber evidence="7">1.11.1.-</ecNumber>
    </submittedName>
</protein>
<keyword evidence="5" id="KW-0676">Redox-active center</keyword>
<keyword evidence="3 7" id="KW-0560">Oxidoreductase</keyword>
<dbReference type="PROSITE" id="PS51352">
    <property type="entry name" value="THIOREDOXIN_2"/>
    <property type="match status" value="1"/>
</dbReference>
<evidence type="ECO:0000259" key="6">
    <source>
        <dbReference type="PROSITE" id="PS51352"/>
    </source>
</evidence>
<dbReference type="NCBIfam" id="NF001808">
    <property type="entry name" value="PRK00522.1"/>
    <property type="match status" value="1"/>
</dbReference>
<keyword evidence="2" id="KW-0049">Antioxidant</keyword>
<evidence type="ECO:0000256" key="2">
    <source>
        <dbReference type="ARBA" id="ARBA00022862"/>
    </source>
</evidence>
<evidence type="ECO:0000313" key="8">
    <source>
        <dbReference type="Proteomes" id="UP000315938"/>
    </source>
</evidence>
<dbReference type="EC" id="1.11.1.-" evidence="7"/>
<keyword evidence="4" id="KW-1015">Disulfide bond</keyword>
<organism evidence="7 8">
    <name type="scientific">Acholeplasma laidlawii</name>
    <dbReference type="NCBI Taxonomy" id="2148"/>
    <lineage>
        <taxon>Bacteria</taxon>
        <taxon>Bacillati</taxon>
        <taxon>Mycoplasmatota</taxon>
        <taxon>Mollicutes</taxon>
        <taxon>Acholeplasmatales</taxon>
        <taxon>Acholeplasmataceae</taxon>
        <taxon>Acholeplasma</taxon>
    </lineage>
</organism>
<dbReference type="PANTHER" id="PTHR43110:SF1">
    <property type="entry name" value="THIOL PEROXIDASE"/>
    <property type="match status" value="1"/>
</dbReference>
<feature type="domain" description="Thioredoxin" evidence="6">
    <location>
        <begin position="18"/>
        <end position="166"/>
    </location>
</feature>
<dbReference type="InterPro" id="IPR002065">
    <property type="entry name" value="TPX"/>
</dbReference>
<evidence type="ECO:0000256" key="4">
    <source>
        <dbReference type="ARBA" id="ARBA00023157"/>
    </source>
</evidence>
<keyword evidence="1 7" id="KW-0575">Peroxidase</keyword>
<dbReference type="CDD" id="cd03014">
    <property type="entry name" value="PRX_Atyp2cys"/>
    <property type="match status" value="1"/>
</dbReference>
<dbReference type="Pfam" id="PF08534">
    <property type="entry name" value="Redoxin"/>
    <property type="match status" value="1"/>
</dbReference>
<comment type="caution">
    <text evidence="7">The sequence shown here is derived from an EMBL/GenBank/DDBJ whole genome shotgun (WGS) entry which is preliminary data.</text>
</comment>
<dbReference type="PANTHER" id="PTHR43110">
    <property type="entry name" value="THIOL PEROXIDASE"/>
    <property type="match status" value="1"/>
</dbReference>
<evidence type="ECO:0000256" key="5">
    <source>
        <dbReference type="ARBA" id="ARBA00023284"/>
    </source>
</evidence>
<reference evidence="7 8" key="1">
    <citation type="submission" date="2019-07" db="EMBL/GenBank/DDBJ databases">
        <title>Genome sequence of Acholeplasma laidlawii strain with increased resistance to erythromycin.</title>
        <authorList>
            <person name="Medvedeva E.S."/>
            <person name="Baranova N.B."/>
            <person name="Siniagina M.N."/>
            <person name="Mouzykantov A."/>
            <person name="Chernova O.A."/>
            <person name="Chernov V.M."/>
        </authorList>
    </citation>
    <scope>NUCLEOTIDE SEQUENCE [LARGE SCALE GENOMIC DNA]</scope>
    <source>
        <strain evidence="7 8">PG8REry</strain>
    </source>
</reference>
<dbReference type="Gene3D" id="3.40.30.10">
    <property type="entry name" value="Glutaredoxin"/>
    <property type="match status" value="1"/>
</dbReference>
<name>A0A553IJ06_ACHLA</name>
<dbReference type="InterPro" id="IPR013766">
    <property type="entry name" value="Thioredoxin_domain"/>
</dbReference>
<dbReference type="SUPFAM" id="SSF52833">
    <property type="entry name" value="Thioredoxin-like"/>
    <property type="match status" value="1"/>
</dbReference>
<dbReference type="InterPro" id="IPR018219">
    <property type="entry name" value="Tpx_CS"/>
</dbReference>
<evidence type="ECO:0000256" key="1">
    <source>
        <dbReference type="ARBA" id="ARBA00022559"/>
    </source>
</evidence>
<sequence length="166" mass="19110">MFMKTMKNKPITVLGEPLQIGDKALDFIAVDNNLNEVSFFANFKKDYTLISAVPSLDTSVCDIQTRTINERLSSYKNLDFITISNDLPFAQKRWCGSNGLEITTLSDHKLLDFGMKYGALIKELRLLARSIFVLDHQRKVVYVEYLDEMSNHPNYDKLFKFLDTVL</sequence>
<evidence type="ECO:0000313" key="7">
    <source>
        <dbReference type="EMBL" id="TRY00201.1"/>
    </source>
</evidence>
<dbReference type="Proteomes" id="UP000315938">
    <property type="component" value="Unassembled WGS sequence"/>
</dbReference>
<dbReference type="AlphaFoldDB" id="A0A553IJ06"/>
<dbReference type="PROSITE" id="PS01265">
    <property type="entry name" value="TPX"/>
    <property type="match status" value="1"/>
</dbReference>
<evidence type="ECO:0000256" key="3">
    <source>
        <dbReference type="ARBA" id="ARBA00023002"/>
    </source>
</evidence>
<accession>A0A553IJ06</accession>
<dbReference type="InterPro" id="IPR050455">
    <property type="entry name" value="Tpx_Peroxidase_subfamily"/>
</dbReference>
<dbReference type="EMBL" id="VKID01000001">
    <property type="protein sequence ID" value="TRY00201.1"/>
    <property type="molecule type" value="Genomic_DNA"/>
</dbReference>